<comment type="caution">
    <text evidence="2">The sequence shown here is derived from an EMBL/GenBank/DDBJ whole genome shotgun (WGS) entry which is preliminary data.</text>
</comment>
<name>A0A844BFV3_9BURK</name>
<dbReference type="RefSeq" id="WP_153586655.1">
    <property type="nucleotide sequence ID" value="NZ_WJBU01000023.1"/>
</dbReference>
<protein>
    <submittedName>
        <fullName evidence="2">DUF2933 domain-containing protein</fullName>
    </submittedName>
</protein>
<reference evidence="2 3" key="1">
    <citation type="submission" date="2019-11" db="EMBL/GenBank/DDBJ databases">
        <title>Caenimonas koreensis gen. nov., sp. nov., isolated from activated sludge.</title>
        <authorList>
            <person name="Seung H.R."/>
        </authorList>
    </citation>
    <scope>NUCLEOTIDE SEQUENCE [LARGE SCALE GENOMIC DNA]</scope>
    <source>
        <strain evidence="2 3">EMB320</strain>
    </source>
</reference>
<accession>A0A844BFV3</accession>
<organism evidence="2 3">
    <name type="scientific">Caenimonas koreensis DSM 17982</name>
    <dbReference type="NCBI Taxonomy" id="1121255"/>
    <lineage>
        <taxon>Bacteria</taxon>
        <taxon>Pseudomonadati</taxon>
        <taxon>Pseudomonadota</taxon>
        <taxon>Betaproteobacteria</taxon>
        <taxon>Burkholderiales</taxon>
        <taxon>Comamonadaceae</taxon>
        <taxon>Caenimonas</taxon>
    </lineage>
</organism>
<dbReference type="EMBL" id="WJBU01000023">
    <property type="protein sequence ID" value="MRD49341.1"/>
    <property type="molecule type" value="Genomic_DNA"/>
</dbReference>
<feature type="transmembrane region" description="Helical" evidence="1">
    <location>
        <begin position="38"/>
        <end position="57"/>
    </location>
</feature>
<keyword evidence="1" id="KW-0472">Membrane</keyword>
<keyword evidence="1" id="KW-1133">Transmembrane helix</keyword>
<dbReference type="Pfam" id="PF11666">
    <property type="entry name" value="DUF2933"/>
    <property type="match status" value="1"/>
</dbReference>
<keyword evidence="1" id="KW-0812">Transmembrane</keyword>
<dbReference type="Proteomes" id="UP000487350">
    <property type="component" value="Unassembled WGS sequence"/>
</dbReference>
<keyword evidence="3" id="KW-1185">Reference proteome</keyword>
<evidence type="ECO:0000313" key="3">
    <source>
        <dbReference type="Proteomes" id="UP000487350"/>
    </source>
</evidence>
<proteinExistence type="predicted"/>
<evidence type="ECO:0000256" key="1">
    <source>
        <dbReference type="SAM" id="Phobius"/>
    </source>
</evidence>
<dbReference type="InterPro" id="IPR021682">
    <property type="entry name" value="DUF2933"/>
</dbReference>
<gene>
    <name evidence="2" type="ORF">GHT07_18860</name>
</gene>
<dbReference type="AlphaFoldDB" id="A0A844BFV3"/>
<evidence type="ECO:0000313" key="2">
    <source>
        <dbReference type="EMBL" id="MRD49341.1"/>
    </source>
</evidence>
<sequence length="78" mass="8675">MNDSKPTPSFWKTPFGIGATVIAVAASIYLYIEHRNHLLALLPYAFLAACPLMHLFMHRGHGHGAHGHGQRDDTPKRD</sequence>
<feature type="transmembrane region" description="Helical" evidence="1">
    <location>
        <begin position="12"/>
        <end position="32"/>
    </location>
</feature>
<dbReference type="OrthoDB" id="5298481at2"/>